<dbReference type="OrthoDB" id="9815233at2"/>
<dbReference type="CDD" id="cd00615">
    <property type="entry name" value="Orn_deC_like"/>
    <property type="match status" value="1"/>
</dbReference>
<dbReference type="Gene3D" id="3.90.100.10">
    <property type="entry name" value="Orn/Lys/Arg decarboxylase, C-terminal domain"/>
    <property type="match status" value="1"/>
</dbReference>
<evidence type="ECO:0000256" key="2">
    <source>
        <dbReference type="ARBA" id="ARBA00010671"/>
    </source>
</evidence>
<comment type="similarity">
    <text evidence="2">Belongs to the Orn/Lys/Arg decarboxylase class-I family.</text>
</comment>
<keyword evidence="5" id="KW-0456">Lyase</keyword>
<reference evidence="9" key="1">
    <citation type="submission" date="2016-11" db="EMBL/GenBank/DDBJ databases">
        <authorList>
            <person name="Varghese N."/>
            <person name="Submissions S."/>
        </authorList>
    </citation>
    <scope>NUCLEOTIDE SEQUENCE [LARGE SCALE GENOMIC DNA]</scope>
    <source>
        <strain evidence="9">DSM 18802</strain>
    </source>
</reference>
<evidence type="ECO:0000256" key="4">
    <source>
        <dbReference type="ARBA" id="ARBA00022898"/>
    </source>
</evidence>
<keyword evidence="9" id="KW-1185">Reference proteome</keyword>
<dbReference type="PANTHER" id="PTHR43277">
    <property type="entry name" value="ARGININE DECARBOXYLASE"/>
    <property type="match status" value="1"/>
</dbReference>
<dbReference type="STRING" id="447595.SAMN05660826_00432"/>
<dbReference type="PANTHER" id="PTHR43277:SF4">
    <property type="entry name" value="ARGININE DECARBOXYLASE"/>
    <property type="match status" value="1"/>
</dbReference>
<feature type="domain" description="Orn/Lys/Arg decarboxylases family 1 pyridoxal-P attachment site" evidence="6">
    <location>
        <begin position="21"/>
        <end position="316"/>
    </location>
</feature>
<dbReference type="Proteomes" id="UP000184375">
    <property type="component" value="Unassembled WGS sequence"/>
</dbReference>
<name>A0A1M7GRG5_9FIRM</name>
<evidence type="ECO:0000313" key="9">
    <source>
        <dbReference type="Proteomes" id="UP000184375"/>
    </source>
</evidence>
<feature type="domain" description="Orn/Lys/Arg decarboxylase C-terminal" evidence="7">
    <location>
        <begin position="403"/>
        <end position="468"/>
    </location>
</feature>
<dbReference type="InterPro" id="IPR000310">
    <property type="entry name" value="Orn/Lys/Arg_deCO2ase_major_dom"/>
</dbReference>
<dbReference type="SUPFAM" id="SSF53383">
    <property type="entry name" value="PLP-dependent transferases"/>
    <property type="match status" value="1"/>
</dbReference>
<dbReference type="InterPro" id="IPR052357">
    <property type="entry name" value="Orn_Lys_Arg_decarboxylase-I"/>
</dbReference>
<dbReference type="SUPFAM" id="SSF55904">
    <property type="entry name" value="Ornithine decarboxylase C-terminal domain"/>
    <property type="match status" value="1"/>
</dbReference>
<dbReference type="InterPro" id="IPR036633">
    <property type="entry name" value="Prn/Lys/Arg_de-COase_C_sf"/>
</dbReference>
<proteinExistence type="inferred from homology"/>
<dbReference type="AlphaFoldDB" id="A0A1M7GRG5"/>
<dbReference type="GO" id="GO:0016831">
    <property type="term" value="F:carboxy-lyase activity"/>
    <property type="evidence" value="ECO:0007669"/>
    <property type="project" value="UniProtKB-KW"/>
</dbReference>
<comment type="cofactor">
    <cofactor evidence="1">
        <name>pyridoxal 5'-phosphate</name>
        <dbReference type="ChEBI" id="CHEBI:597326"/>
    </cofactor>
</comment>
<gene>
    <name evidence="8" type="ORF">SAMN05660826_00432</name>
</gene>
<evidence type="ECO:0000313" key="8">
    <source>
        <dbReference type="EMBL" id="SHM18791.1"/>
    </source>
</evidence>
<dbReference type="EMBL" id="FRCR01000002">
    <property type="protein sequence ID" value="SHM18791.1"/>
    <property type="molecule type" value="Genomic_DNA"/>
</dbReference>
<accession>A0A1M7GRG5</accession>
<organism evidence="8 9">
    <name type="scientific">Caldanaerovirga acetigignens</name>
    <dbReference type="NCBI Taxonomy" id="447595"/>
    <lineage>
        <taxon>Bacteria</taxon>
        <taxon>Bacillati</taxon>
        <taxon>Bacillota</taxon>
        <taxon>Clostridia</taxon>
        <taxon>Thermosediminibacterales</taxon>
        <taxon>Thermosediminibacteraceae</taxon>
        <taxon>Caldanaerovirga</taxon>
    </lineage>
</organism>
<keyword evidence="3" id="KW-0210">Decarboxylase</keyword>
<dbReference type="Gene3D" id="3.40.640.10">
    <property type="entry name" value="Type I PLP-dependent aspartate aminotransferase-like (Major domain)"/>
    <property type="match status" value="1"/>
</dbReference>
<dbReference type="InterPro" id="IPR015421">
    <property type="entry name" value="PyrdxlP-dep_Trfase_major"/>
</dbReference>
<evidence type="ECO:0000256" key="3">
    <source>
        <dbReference type="ARBA" id="ARBA00022793"/>
    </source>
</evidence>
<dbReference type="InterPro" id="IPR008286">
    <property type="entry name" value="Prn/Lys/Arg_de-COase_C"/>
</dbReference>
<sequence>MVLYSKKNLEKEAMRKKLSAPILEKLISYSEKDGIRFHVPGHKGGKGLPEYFENLMKENLFLWDVTEIPGMDNYHEPLGVIKKSQELLSSLYGAEKSFFLVNGASSGVMAMIGAALKKGDKVLLPRDSHKSALMGIILSGAKPVYLRPDVNEDLGVAVGVPDLEWKKNFELNADAKAVFLTNPNYQGFCPNLPKIIKKARLLGMKILVDEAHGAHLAFSDQLPSTAGEHDVDAWVQSPHKTLCSLTQSAWLHLKGEKLEEERIRSYLALITTTSPSYILMASLDLTRAVMEKMGKRWVEKGLYLAERARKMINKETPFYCVGREVKGMGGVNDLDLSRLMVNVSCAGYTGFFVEKILRTRFKIYAEYADYCNVYFILTGGNTSSDVVSLISALKRFGARRKKIKQIIFTPDVPESAMSPQEAYFSAEEKVRLKDAAGRIARDAIIPYPPGVPLLCPGEVIQKHHIEIIDEIIKAGGTCIGIKKGFLAVVKDG</sequence>
<evidence type="ECO:0000256" key="1">
    <source>
        <dbReference type="ARBA" id="ARBA00001933"/>
    </source>
</evidence>
<evidence type="ECO:0000259" key="7">
    <source>
        <dbReference type="Pfam" id="PF03711"/>
    </source>
</evidence>
<evidence type="ECO:0000256" key="5">
    <source>
        <dbReference type="ARBA" id="ARBA00023239"/>
    </source>
</evidence>
<dbReference type="Pfam" id="PF03711">
    <property type="entry name" value="OKR_DC_1_C"/>
    <property type="match status" value="1"/>
</dbReference>
<keyword evidence="4" id="KW-0663">Pyridoxal phosphate</keyword>
<evidence type="ECO:0000259" key="6">
    <source>
        <dbReference type="Pfam" id="PF01276"/>
    </source>
</evidence>
<dbReference type="Pfam" id="PF01276">
    <property type="entry name" value="OKR_DC_1"/>
    <property type="match status" value="1"/>
</dbReference>
<dbReference type="RefSeq" id="WP_084098596.1">
    <property type="nucleotide sequence ID" value="NZ_FRCR01000002.1"/>
</dbReference>
<dbReference type="InterPro" id="IPR015424">
    <property type="entry name" value="PyrdxlP-dep_Trfase"/>
</dbReference>
<protein>
    <submittedName>
        <fullName evidence="8">Arginine/lysine/ornithine decarboxylase</fullName>
    </submittedName>
</protein>